<keyword evidence="3" id="KW-0804">Transcription</keyword>
<evidence type="ECO:0000313" key="8">
    <source>
        <dbReference type="Proteomes" id="UP000019804"/>
    </source>
</evidence>
<dbReference type="HOGENOM" id="CLU_681484_0_0_1"/>
<organism evidence="7 8">
    <name type="scientific">Aspergillus ruber (strain CBS 135680)</name>
    <dbReference type="NCBI Taxonomy" id="1388766"/>
    <lineage>
        <taxon>Eukaryota</taxon>
        <taxon>Fungi</taxon>
        <taxon>Dikarya</taxon>
        <taxon>Ascomycota</taxon>
        <taxon>Pezizomycotina</taxon>
        <taxon>Eurotiomycetes</taxon>
        <taxon>Eurotiomycetidae</taxon>
        <taxon>Eurotiales</taxon>
        <taxon>Aspergillaceae</taxon>
        <taxon>Aspergillus</taxon>
        <taxon>Aspergillus subgen. Aspergillus</taxon>
    </lineage>
</organism>
<keyword evidence="2" id="KW-0238">DNA-binding</keyword>
<dbReference type="PROSITE" id="PS00463">
    <property type="entry name" value="ZN2_CY6_FUNGAL_1"/>
    <property type="match status" value="1"/>
</dbReference>
<dbReference type="Proteomes" id="UP000019804">
    <property type="component" value="Unassembled WGS sequence"/>
</dbReference>
<dbReference type="GO" id="GO:0003677">
    <property type="term" value="F:DNA binding"/>
    <property type="evidence" value="ECO:0007669"/>
    <property type="project" value="UniProtKB-KW"/>
</dbReference>
<evidence type="ECO:0000256" key="4">
    <source>
        <dbReference type="ARBA" id="ARBA00023242"/>
    </source>
</evidence>
<evidence type="ECO:0000256" key="2">
    <source>
        <dbReference type="ARBA" id="ARBA00023125"/>
    </source>
</evidence>
<feature type="region of interest" description="Disordered" evidence="5">
    <location>
        <begin position="316"/>
        <end position="341"/>
    </location>
</feature>
<dbReference type="InterPro" id="IPR036864">
    <property type="entry name" value="Zn2-C6_fun-type_DNA-bd_sf"/>
</dbReference>
<dbReference type="CDD" id="cd00067">
    <property type="entry name" value="GAL4"/>
    <property type="match status" value="1"/>
</dbReference>
<sequence length="404" mass="44814">METVLREACDNCHRRKTRCPSDGGGPCTNCRASGQVCTFSPRSRIGRPRVRPSRSKRNRTRTPSLTKTDGDHNAGSHMPTVFDPVPEYTTPVPSIVLGGAEGFNHASLPDETTLTNESSYMHSTWDSTLEPFPMSLTEPLIPFDNEFPFFSPEEVDSLCKSPSQIAESEISQRDLAFLSPNKNLSVPRATTSPALVPEQQPQQSYIEDRPECKGESLVTVYGQLSQLLFTLHLAHDTFCRRETLGISDRSSIDQIFSTVSSLCDVVGWLSQSARSASDSTLSLSPCLLLIISMISTVVEVYRRVLDGTLRPSMGLMQLPSSSLPSPPITTTPRSSPLLEKQPADTHTRLQCLSDGITMDFHLGLLECIFGWGCSETNNEREVCRKLEDTHKELQVFMEEWKKVA</sequence>
<feature type="region of interest" description="Disordered" evidence="5">
    <location>
        <begin position="41"/>
        <end position="86"/>
    </location>
</feature>
<reference evidence="8" key="1">
    <citation type="journal article" date="2014" name="Nat. Commun.">
        <title>Genomic adaptations of the halophilic Dead Sea filamentous fungus Eurotium rubrum.</title>
        <authorList>
            <person name="Kis-Papo T."/>
            <person name="Weig A.R."/>
            <person name="Riley R."/>
            <person name="Persoh D."/>
            <person name="Salamov A."/>
            <person name="Sun H."/>
            <person name="Lipzen A."/>
            <person name="Wasser S.P."/>
            <person name="Rambold G."/>
            <person name="Grigoriev I.V."/>
            <person name="Nevo E."/>
        </authorList>
    </citation>
    <scope>NUCLEOTIDE SEQUENCE [LARGE SCALE GENOMIC DNA]</scope>
    <source>
        <strain evidence="8">CBS 135680</strain>
    </source>
</reference>
<dbReference type="InterPro" id="IPR001138">
    <property type="entry name" value="Zn2Cys6_DnaBD"/>
</dbReference>
<proteinExistence type="predicted"/>
<keyword evidence="1" id="KW-0805">Transcription regulation</keyword>
<dbReference type="PROSITE" id="PS50048">
    <property type="entry name" value="ZN2_CY6_FUNGAL_2"/>
    <property type="match status" value="1"/>
</dbReference>
<dbReference type="InterPro" id="IPR050797">
    <property type="entry name" value="Carb_Metab_Trans_Reg"/>
</dbReference>
<accession>A0A017SEV7</accession>
<evidence type="ECO:0000256" key="5">
    <source>
        <dbReference type="SAM" id="MobiDB-lite"/>
    </source>
</evidence>
<dbReference type="RefSeq" id="XP_040639004.1">
    <property type="nucleotide sequence ID" value="XM_040779673.1"/>
</dbReference>
<keyword evidence="8" id="KW-1185">Reference proteome</keyword>
<dbReference type="EMBL" id="KK088422">
    <property type="protein sequence ID" value="EYE95316.1"/>
    <property type="molecule type" value="Genomic_DNA"/>
</dbReference>
<dbReference type="GeneID" id="63694797"/>
<dbReference type="Pfam" id="PF00172">
    <property type="entry name" value="Zn_clus"/>
    <property type="match status" value="1"/>
</dbReference>
<dbReference type="Gene3D" id="4.10.240.10">
    <property type="entry name" value="Zn(2)-C6 fungal-type DNA-binding domain"/>
    <property type="match status" value="1"/>
</dbReference>
<evidence type="ECO:0000313" key="7">
    <source>
        <dbReference type="EMBL" id="EYE95316.1"/>
    </source>
</evidence>
<dbReference type="SUPFAM" id="SSF57701">
    <property type="entry name" value="Zn2/Cys6 DNA-binding domain"/>
    <property type="match status" value="1"/>
</dbReference>
<gene>
    <name evidence="7" type="ORF">EURHEDRAFT_386218</name>
</gene>
<dbReference type="STRING" id="1388766.A0A017SEV7"/>
<evidence type="ECO:0000259" key="6">
    <source>
        <dbReference type="PROSITE" id="PS50048"/>
    </source>
</evidence>
<dbReference type="GO" id="GO:0008270">
    <property type="term" value="F:zinc ion binding"/>
    <property type="evidence" value="ECO:0007669"/>
    <property type="project" value="InterPro"/>
</dbReference>
<dbReference type="PANTHER" id="PTHR31668:SF4">
    <property type="entry name" value="TRANSCRIPTIONAL ACTIVATOR PROTEIN DAL81"/>
    <property type="match status" value="1"/>
</dbReference>
<dbReference type="GO" id="GO:0000981">
    <property type="term" value="F:DNA-binding transcription factor activity, RNA polymerase II-specific"/>
    <property type="evidence" value="ECO:0007669"/>
    <property type="project" value="InterPro"/>
</dbReference>
<evidence type="ECO:0000256" key="3">
    <source>
        <dbReference type="ARBA" id="ARBA00023163"/>
    </source>
</evidence>
<dbReference type="AlphaFoldDB" id="A0A017SEV7"/>
<dbReference type="GO" id="GO:0001080">
    <property type="term" value="P:nitrogen catabolite activation of transcription from RNA polymerase II promoter"/>
    <property type="evidence" value="ECO:0007669"/>
    <property type="project" value="TreeGrafter"/>
</dbReference>
<dbReference type="GO" id="GO:0005634">
    <property type="term" value="C:nucleus"/>
    <property type="evidence" value="ECO:0007669"/>
    <property type="project" value="TreeGrafter"/>
</dbReference>
<feature type="domain" description="Zn(2)-C6 fungal-type" evidence="6">
    <location>
        <begin position="8"/>
        <end position="39"/>
    </location>
</feature>
<dbReference type="SMART" id="SM00066">
    <property type="entry name" value="GAL4"/>
    <property type="match status" value="1"/>
</dbReference>
<protein>
    <recommendedName>
        <fullName evidence="6">Zn(2)-C6 fungal-type domain-containing protein</fullName>
    </recommendedName>
</protein>
<dbReference type="PANTHER" id="PTHR31668">
    <property type="entry name" value="GLUCOSE TRANSPORT TRANSCRIPTION REGULATOR RGT1-RELATED-RELATED"/>
    <property type="match status" value="1"/>
</dbReference>
<name>A0A017SEV7_ASPRC</name>
<keyword evidence="4" id="KW-0539">Nucleus</keyword>
<feature type="compositionally biased region" description="Basic residues" evidence="5">
    <location>
        <begin position="44"/>
        <end position="60"/>
    </location>
</feature>
<dbReference type="OrthoDB" id="4356994at2759"/>
<evidence type="ECO:0000256" key="1">
    <source>
        <dbReference type="ARBA" id="ARBA00023015"/>
    </source>
</evidence>